<evidence type="ECO:0000313" key="5">
    <source>
        <dbReference type="EMBL" id="KKU15749.1"/>
    </source>
</evidence>
<dbReference type="AlphaFoldDB" id="A0A0G1N5D1"/>
<dbReference type="Pfam" id="PF01230">
    <property type="entry name" value="HIT"/>
    <property type="match status" value="1"/>
</dbReference>
<dbReference type="EMBL" id="LCLJ01000004">
    <property type="protein sequence ID" value="KKU15749.1"/>
    <property type="molecule type" value="Genomic_DNA"/>
</dbReference>
<evidence type="ECO:0000256" key="2">
    <source>
        <dbReference type="PIRSR" id="PIRSR601310-3"/>
    </source>
</evidence>
<dbReference type="PROSITE" id="PS00892">
    <property type="entry name" value="HIT_1"/>
    <property type="match status" value="1"/>
</dbReference>
<dbReference type="InterPro" id="IPR036265">
    <property type="entry name" value="HIT-like_sf"/>
</dbReference>
<dbReference type="PANTHER" id="PTHR46648:SF1">
    <property type="entry name" value="ADENOSINE 5'-MONOPHOSPHORAMIDASE HNT1"/>
    <property type="match status" value="1"/>
</dbReference>
<dbReference type="InterPro" id="IPR011146">
    <property type="entry name" value="HIT-like"/>
</dbReference>
<protein>
    <submittedName>
        <fullName evidence="5">Histidine triad (HIT) protein</fullName>
    </submittedName>
</protein>
<dbReference type="SUPFAM" id="SSF54197">
    <property type="entry name" value="HIT-like"/>
    <property type="match status" value="1"/>
</dbReference>
<dbReference type="PRINTS" id="PR00332">
    <property type="entry name" value="HISTRIAD"/>
</dbReference>
<reference evidence="5 6" key="1">
    <citation type="journal article" date="2015" name="Nature">
        <title>rRNA introns, odd ribosomes, and small enigmatic genomes across a large radiation of phyla.</title>
        <authorList>
            <person name="Brown C.T."/>
            <person name="Hug L.A."/>
            <person name="Thomas B.C."/>
            <person name="Sharon I."/>
            <person name="Castelle C.J."/>
            <person name="Singh A."/>
            <person name="Wilkins M.J."/>
            <person name="Williams K.H."/>
            <person name="Banfield J.F."/>
        </authorList>
    </citation>
    <scope>NUCLEOTIDE SEQUENCE [LARGE SCALE GENOMIC DNA]</scope>
</reference>
<evidence type="ECO:0000256" key="3">
    <source>
        <dbReference type="PROSITE-ProRule" id="PRU00464"/>
    </source>
</evidence>
<dbReference type="InterPro" id="IPR001310">
    <property type="entry name" value="Histidine_triad_HIT"/>
</dbReference>
<dbReference type="Proteomes" id="UP000034727">
    <property type="component" value="Unassembled WGS sequence"/>
</dbReference>
<organism evidence="5 6">
    <name type="scientific">Candidatus Jorgensenbacteria bacterium GW2011_GWA2_45_9</name>
    <dbReference type="NCBI Taxonomy" id="1618663"/>
    <lineage>
        <taxon>Bacteria</taxon>
        <taxon>Candidatus Joergenseniibacteriota</taxon>
    </lineage>
</organism>
<dbReference type="GO" id="GO:0003824">
    <property type="term" value="F:catalytic activity"/>
    <property type="evidence" value="ECO:0007669"/>
    <property type="project" value="InterPro"/>
</dbReference>
<evidence type="ECO:0000259" key="4">
    <source>
        <dbReference type="PROSITE" id="PS51084"/>
    </source>
</evidence>
<dbReference type="GO" id="GO:0009117">
    <property type="term" value="P:nucleotide metabolic process"/>
    <property type="evidence" value="ECO:0007669"/>
    <property type="project" value="TreeGrafter"/>
</dbReference>
<feature type="domain" description="HIT" evidence="4">
    <location>
        <begin position="4"/>
        <end position="112"/>
    </location>
</feature>
<proteinExistence type="predicted"/>
<feature type="active site" description="Tele-AMP-histidine intermediate" evidence="1">
    <location>
        <position position="99"/>
    </location>
</feature>
<dbReference type="InterPro" id="IPR019808">
    <property type="entry name" value="Histidine_triad_CS"/>
</dbReference>
<gene>
    <name evidence="5" type="ORF">UX22_C0004G0070</name>
</gene>
<dbReference type="PANTHER" id="PTHR46648">
    <property type="entry name" value="HIT FAMILY PROTEIN 1"/>
    <property type="match status" value="1"/>
</dbReference>
<evidence type="ECO:0000256" key="1">
    <source>
        <dbReference type="PIRSR" id="PIRSR601310-1"/>
    </source>
</evidence>
<comment type="caution">
    <text evidence="5">The sequence shown here is derived from an EMBL/GenBank/DDBJ whole genome shotgun (WGS) entry which is preliminary data.</text>
</comment>
<sequence>MDCLFCKIAGKEIPSNIVYEDESAVGFLDIHPSSPGHTVVIPKSHIADFLSIHDDTAAGKIFDAVKKTAAILQRKLTPDGFTIGINNGKAAGQEIEHLHIHLIPRWADDSGLSVQGIVKNKKWSVEDIKKKIL</sequence>
<feature type="short sequence motif" description="Histidine triad motif" evidence="2 3">
    <location>
        <begin position="97"/>
        <end position="101"/>
    </location>
</feature>
<dbReference type="PROSITE" id="PS51084">
    <property type="entry name" value="HIT_2"/>
    <property type="match status" value="1"/>
</dbReference>
<evidence type="ECO:0000313" key="6">
    <source>
        <dbReference type="Proteomes" id="UP000034727"/>
    </source>
</evidence>
<accession>A0A0G1N5D1</accession>
<dbReference type="Gene3D" id="3.30.428.10">
    <property type="entry name" value="HIT-like"/>
    <property type="match status" value="1"/>
</dbReference>
<name>A0A0G1N5D1_9BACT</name>